<name>A0ABT5KX15_9BURK</name>
<sequence length="205" mass="21381">MNSITLKQTLLSIALTGLTGLLGATWSTPASAAAPDVTASTATKPSAKSAPKAAKAGKKAEAKAPAPVAPLPEASAEQLEAAKRAYLGQYECEFKQSILVEPYAKVPGYIDVVWQKKIFTMKPVLSSTGALRLEDVTGRTLMIQIANKSMLLDTQVGQRLVDECVNPDQRTLIDLARAAAAEAAASGIDMSASSGLGITPKSEKP</sequence>
<dbReference type="EMBL" id="JAQQXS010000017">
    <property type="protein sequence ID" value="MDC8786893.1"/>
    <property type="molecule type" value="Genomic_DNA"/>
</dbReference>
<keyword evidence="4" id="KW-1185">Reference proteome</keyword>
<feature type="chain" id="PRO_5047057988" evidence="2">
    <location>
        <begin position="33"/>
        <end position="205"/>
    </location>
</feature>
<keyword evidence="2" id="KW-0732">Signal</keyword>
<feature type="signal peptide" evidence="2">
    <location>
        <begin position="1"/>
        <end position="32"/>
    </location>
</feature>
<accession>A0ABT5KX15</accession>
<proteinExistence type="predicted"/>
<gene>
    <name evidence="3" type="ORF">PRZ01_17020</name>
</gene>
<feature type="compositionally biased region" description="Low complexity" evidence="1">
    <location>
        <begin position="32"/>
        <end position="54"/>
    </location>
</feature>
<evidence type="ECO:0000256" key="2">
    <source>
        <dbReference type="SAM" id="SignalP"/>
    </source>
</evidence>
<evidence type="ECO:0000313" key="4">
    <source>
        <dbReference type="Proteomes" id="UP001219862"/>
    </source>
</evidence>
<organism evidence="3 4">
    <name type="scientific">Roseateles koreensis</name>
    <dbReference type="NCBI Taxonomy" id="2987526"/>
    <lineage>
        <taxon>Bacteria</taxon>
        <taxon>Pseudomonadati</taxon>
        <taxon>Pseudomonadota</taxon>
        <taxon>Betaproteobacteria</taxon>
        <taxon>Burkholderiales</taxon>
        <taxon>Sphaerotilaceae</taxon>
        <taxon>Roseateles</taxon>
    </lineage>
</organism>
<dbReference type="Proteomes" id="UP001219862">
    <property type="component" value="Unassembled WGS sequence"/>
</dbReference>
<reference evidence="3 4" key="1">
    <citation type="submission" date="2022-10" db="EMBL/GenBank/DDBJ databases">
        <title>paucibacter sp. hw8 Genome sequencing.</title>
        <authorList>
            <person name="Park S."/>
        </authorList>
    </citation>
    <scope>NUCLEOTIDE SEQUENCE [LARGE SCALE GENOMIC DNA]</scope>
    <source>
        <strain evidence="4">hw8</strain>
    </source>
</reference>
<dbReference type="RefSeq" id="WP_273598031.1">
    <property type="nucleotide sequence ID" value="NZ_JAQQXS010000017.1"/>
</dbReference>
<protein>
    <submittedName>
        <fullName evidence="3">Uncharacterized protein</fullName>
    </submittedName>
</protein>
<evidence type="ECO:0000313" key="3">
    <source>
        <dbReference type="EMBL" id="MDC8786893.1"/>
    </source>
</evidence>
<comment type="caution">
    <text evidence="3">The sequence shown here is derived from an EMBL/GenBank/DDBJ whole genome shotgun (WGS) entry which is preliminary data.</text>
</comment>
<feature type="region of interest" description="Disordered" evidence="1">
    <location>
        <begin position="32"/>
        <end position="71"/>
    </location>
</feature>
<evidence type="ECO:0000256" key="1">
    <source>
        <dbReference type="SAM" id="MobiDB-lite"/>
    </source>
</evidence>